<dbReference type="InterPro" id="IPR012106">
    <property type="entry name" value="Phage_Mu_Gp1"/>
</dbReference>
<name>A0A137SRX0_9BACT</name>
<keyword evidence="5" id="KW-0720">Serine protease</keyword>
<evidence type="ECO:0000256" key="8">
    <source>
        <dbReference type="SAM" id="MobiDB-lite"/>
    </source>
</evidence>
<dbReference type="Pfam" id="PF00574">
    <property type="entry name" value="CLP_protease"/>
    <property type="match status" value="1"/>
</dbReference>
<evidence type="ECO:0000256" key="5">
    <source>
        <dbReference type="ARBA" id="ARBA00022825"/>
    </source>
</evidence>
<dbReference type="InterPro" id="IPR023562">
    <property type="entry name" value="ClpP/TepA"/>
</dbReference>
<dbReference type="CDD" id="cd07016">
    <property type="entry name" value="S14_ClpP_1"/>
    <property type="match status" value="1"/>
</dbReference>
<dbReference type="SUPFAM" id="SSF52096">
    <property type="entry name" value="ClpP/crotonase"/>
    <property type="match status" value="1"/>
</dbReference>
<dbReference type="PRINTS" id="PR00127">
    <property type="entry name" value="CLPPROTEASEP"/>
</dbReference>
<dbReference type="PANTHER" id="PTHR10381">
    <property type="entry name" value="ATP-DEPENDENT CLP PROTEASE PROTEOLYTIC SUBUNIT"/>
    <property type="match status" value="1"/>
</dbReference>
<protein>
    <recommendedName>
        <fullName evidence="6">ATP-dependent Clp protease proteolytic subunit</fullName>
    </recommendedName>
</protein>
<dbReference type="InterPro" id="IPR001907">
    <property type="entry name" value="ClpP"/>
</dbReference>
<accession>A0A137SRX0</accession>
<dbReference type="EMBL" id="LTAG01000111">
    <property type="protein sequence ID" value="KXO15250.1"/>
    <property type="molecule type" value="Genomic_DNA"/>
</dbReference>
<dbReference type="NCBIfam" id="NF045542">
    <property type="entry name" value="Clp_rel_HeadMat"/>
    <property type="match status" value="1"/>
</dbReference>
<comment type="similarity">
    <text evidence="1 6">Belongs to the peptidase S14 family.</text>
</comment>
<evidence type="ECO:0000256" key="3">
    <source>
        <dbReference type="ARBA" id="ARBA00022670"/>
    </source>
</evidence>
<keyword evidence="4" id="KW-0378">Hydrolase</keyword>
<gene>
    <name evidence="9" type="ORF">HMPREF3202_01930</name>
</gene>
<comment type="caution">
    <text evidence="9">The sequence shown here is derived from an EMBL/GenBank/DDBJ whole genome shotgun (WGS) entry which is preliminary data.</text>
</comment>
<sequence length="378" mass="41496">MIFASKIEIMSSNFFNIIPGNGTVAILLYGEVGNGQPVDSGRVVSELLALQSQYDKIDVRINSNGGDVFSGIAIYNALRTSTADINIYVDGVAASIAAIIALCGKPLYMSPYAKLMLHSVSGGTCGNASDLRRMATVMEELEHNLAGMIAARCGMSTEDVSAKFFDEVDHWISAQEAVEMKLADGVYDMQDDGEPAPKTHEEIYQYFNNRLTNQPKNYQNMALIDQLKSIPSFSNINDEAAIVNKVRELANKATKVDALETANAEYKQQLQFSEAKEQEAIIDKAISDGRITAEQKAHYVKLMAADRVTTEELLNSIKQTPKPRAASCINPDGTGGESFTNKTWDELDKAGRLGDLKSQNKDLFAAKFKEKFGVDYRE</sequence>
<feature type="region of interest" description="Disordered" evidence="8">
    <location>
        <begin position="322"/>
        <end position="342"/>
    </location>
</feature>
<dbReference type="Pfam" id="PF10123">
    <property type="entry name" value="Mu-like_Pro"/>
    <property type="match status" value="1"/>
</dbReference>
<dbReference type="InterPro" id="IPR029045">
    <property type="entry name" value="ClpP/crotonase-like_dom_sf"/>
</dbReference>
<evidence type="ECO:0000256" key="1">
    <source>
        <dbReference type="ARBA" id="ARBA00007039"/>
    </source>
</evidence>
<evidence type="ECO:0000256" key="2">
    <source>
        <dbReference type="ARBA" id="ARBA00022490"/>
    </source>
</evidence>
<evidence type="ECO:0000256" key="6">
    <source>
        <dbReference type="RuleBase" id="RU003567"/>
    </source>
</evidence>
<dbReference type="GO" id="GO:0006515">
    <property type="term" value="P:protein quality control for misfolded or incompletely synthesized proteins"/>
    <property type="evidence" value="ECO:0007669"/>
    <property type="project" value="TreeGrafter"/>
</dbReference>
<dbReference type="AlphaFoldDB" id="A0A137SRX0"/>
<dbReference type="GO" id="GO:0004176">
    <property type="term" value="F:ATP-dependent peptidase activity"/>
    <property type="evidence" value="ECO:0007669"/>
    <property type="project" value="InterPro"/>
</dbReference>
<evidence type="ECO:0000256" key="4">
    <source>
        <dbReference type="ARBA" id="ARBA00022801"/>
    </source>
</evidence>
<dbReference type="PANTHER" id="PTHR10381:SF70">
    <property type="entry name" value="ATP-DEPENDENT CLP PROTEASE PROTEOLYTIC SUBUNIT"/>
    <property type="match status" value="1"/>
</dbReference>
<feature type="coiled-coil region" evidence="7">
    <location>
        <begin position="249"/>
        <end position="276"/>
    </location>
</feature>
<dbReference type="GO" id="GO:0051117">
    <property type="term" value="F:ATPase binding"/>
    <property type="evidence" value="ECO:0007669"/>
    <property type="project" value="TreeGrafter"/>
</dbReference>
<dbReference type="GO" id="GO:0004252">
    <property type="term" value="F:serine-type endopeptidase activity"/>
    <property type="evidence" value="ECO:0007669"/>
    <property type="project" value="InterPro"/>
</dbReference>
<evidence type="ECO:0000313" key="9">
    <source>
        <dbReference type="EMBL" id="KXO15250.1"/>
    </source>
</evidence>
<dbReference type="STRING" id="28125.HMPREF3202_01930"/>
<dbReference type="Gene3D" id="3.90.226.10">
    <property type="entry name" value="2-enoyl-CoA Hydratase, Chain A, domain 1"/>
    <property type="match status" value="1"/>
</dbReference>
<dbReference type="PATRIC" id="fig|28125.4.peg.1923"/>
<evidence type="ECO:0000313" key="10">
    <source>
        <dbReference type="Proteomes" id="UP000070093"/>
    </source>
</evidence>
<dbReference type="Proteomes" id="UP000070093">
    <property type="component" value="Unassembled WGS sequence"/>
</dbReference>
<dbReference type="GO" id="GO:0009368">
    <property type="term" value="C:endopeptidase Clp complex"/>
    <property type="evidence" value="ECO:0007669"/>
    <property type="project" value="TreeGrafter"/>
</dbReference>
<evidence type="ECO:0000256" key="7">
    <source>
        <dbReference type="SAM" id="Coils"/>
    </source>
</evidence>
<keyword evidence="3" id="KW-0645">Protease</keyword>
<reference evidence="9 10" key="1">
    <citation type="submission" date="2016-02" db="EMBL/GenBank/DDBJ databases">
        <authorList>
            <person name="Wen L."/>
            <person name="He K."/>
            <person name="Yang H."/>
        </authorList>
    </citation>
    <scope>NUCLEOTIDE SEQUENCE [LARGE SCALE GENOMIC DNA]</scope>
    <source>
        <strain evidence="9 10">GED7880</strain>
    </source>
</reference>
<organism evidence="9 10">
    <name type="scientific">Prevotella bivia</name>
    <dbReference type="NCBI Taxonomy" id="28125"/>
    <lineage>
        <taxon>Bacteria</taxon>
        <taxon>Pseudomonadati</taxon>
        <taxon>Bacteroidota</taxon>
        <taxon>Bacteroidia</taxon>
        <taxon>Bacteroidales</taxon>
        <taxon>Prevotellaceae</taxon>
        <taxon>Prevotella</taxon>
    </lineage>
</organism>
<keyword evidence="7" id="KW-0175">Coiled coil</keyword>
<keyword evidence="2" id="KW-0963">Cytoplasm</keyword>
<proteinExistence type="inferred from homology"/>